<feature type="region of interest" description="Disordered" evidence="8">
    <location>
        <begin position="1"/>
        <end position="30"/>
    </location>
</feature>
<evidence type="ECO:0000256" key="4">
    <source>
        <dbReference type="ARBA" id="ARBA00022723"/>
    </source>
</evidence>
<feature type="compositionally biased region" description="Basic and acidic residues" evidence="8">
    <location>
        <begin position="1"/>
        <end position="12"/>
    </location>
</feature>
<evidence type="ECO:0000256" key="9">
    <source>
        <dbReference type="SAM" id="Phobius"/>
    </source>
</evidence>
<keyword evidence="9" id="KW-0472">Membrane</keyword>
<dbReference type="Pfam" id="PF22633">
    <property type="entry name" value="F5_F8_type_C_2"/>
    <property type="match status" value="1"/>
</dbReference>
<evidence type="ECO:0000256" key="7">
    <source>
        <dbReference type="ARBA" id="ARBA00023157"/>
    </source>
</evidence>
<keyword evidence="9" id="KW-0812">Transmembrane</keyword>
<organism evidence="11 12">
    <name type="scientific">Littorina saxatilis</name>
    <dbReference type="NCBI Taxonomy" id="31220"/>
    <lineage>
        <taxon>Eukaryota</taxon>
        <taxon>Metazoa</taxon>
        <taxon>Spiralia</taxon>
        <taxon>Lophotrochozoa</taxon>
        <taxon>Mollusca</taxon>
        <taxon>Gastropoda</taxon>
        <taxon>Caenogastropoda</taxon>
        <taxon>Littorinimorpha</taxon>
        <taxon>Littorinoidea</taxon>
        <taxon>Littorinidae</taxon>
        <taxon>Littorina</taxon>
    </lineage>
</organism>
<dbReference type="PANTHER" id="PTHR45713">
    <property type="entry name" value="FTP DOMAIN-CONTAINING PROTEIN"/>
    <property type="match status" value="1"/>
</dbReference>
<dbReference type="SUPFAM" id="SSF49785">
    <property type="entry name" value="Galactose-binding domain-like"/>
    <property type="match status" value="1"/>
</dbReference>
<proteinExistence type="inferred from homology"/>
<dbReference type="GO" id="GO:0001868">
    <property type="term" value="P:regulation of complement activation, lectin pathway"/>
    <property type="evidence" value="ECO:0007669"/>
    <property type="project" value="UniProtKB-ARBA"/>
</dbReference>
<evidence type="ECO:0000256" key="3">
    <source>
        <dbReference type="ARBA" id="ARBA00011233"/>
    </source>
</evidence>
<protein>
    <recommendedName>
        <fullName evidence="10">Fucolectin tachylectin-4 pentraxin-1 domain-containing protein</fullName>
    </recommendedName>
</protein>
<keyword evidence="4" id="KW-0479">Metal-binding</keyword>
<dbReference type="GO" id="GO:0046872">
    <property type="term" value="F:metal ion binding"/>
    <property type="evidence" value="ECO:0007669"/>
    <property type="project" value="UniProtKB-KW"/>
</dbReference>
<dbReference type="SMART" id="SM00607">
    <property type="entry name" value="FTP"/>
    <property type="match status" value="1"/>
</dbReference>
<gene>
    <name evidence="11" type="ORF">V1264_023752</name>
</gene>
<keyword evidence="5" id="KW-0430">Lectin</keyword>
<evidence type="ECO:0000313" key="11">
    <source>
        <dbReference type="EMBL" id="KAK7100885.1"/>
    </source>
</evidence>
<evidence type="ECO:0000256" key="5">
    <source>
        <dbReference type="ARBA" id="ARBA00022734"/>
    </source>
</evidence>
<dbReference type="InterPro" id="IPR008979">
    <property type="entry name" value="Galactose-bd-like_sf"/>
</dbReference>
<dbReference type="PANTHER" id="PTHR45713:SF15">
    <property type="entry name" value="F5_8 TYPE C DOMAIN-CONTAINING PROTEIN"/>
    <property type="match status" value="1"/>
</dbReference>
<comment type="similarity">
    <text evidence="2">Belongs to the fucolectin family.</text>
</comment>
<dbReference type="InterPro" id="IPR051941">
    <property type="entry name" value="BG_Antigen-Binding_Lectin"/>
</dbReference>
<dbReference type="AlphaFoldDB" id="A0AAN9BCB4"/>
<dbReference type="GO" id="GO:0010185">
    <property type="term" value="P:regulation of cellular defense response"/>
    <property type="evidence" value="ECO:0007669"/>
    <property type="project" value="UniProtKB-ARBA"/>
</dbReference>
<keyword evidence="12" id="KW-1185">Reference proteome</keyword>
<reference evidence="11 12" key="1">
    <citation type="submission" date="2024-02" db="EMBL/GenBank/DDBJ databases">
        <title>Chromosome-scale genome assembly of the rough periwinkle Littorina saxatilis.</title>
        <authorList>
            <person name="De Jode A."/>
            <person name="Faria R."/>
            <person name="Formenti G."/>
            <person name="Sims Y."/>
            <person name="Smith T.P."/>
            <person name="Tracey A."/>
            <person name="Wood J.M.D."/>
            <person name="Zagrodzka Z.B."/>
            <person name="Johannesson K."/>
            <person name="Butlin R.K."/>
            <person name="Leder E.H."/>
        </authorList>
    </citation>
    <scope>NUCLEOTIDE SEQUENCE [LARGE SCALE GENOMIC DNA]</scope>
    <source>
        <strain evidence="11">Snail1</strain>
        <tissue evidence="11">Muscle</tissue>
    </source>
</reference>
<evidence type="ECO:0000256" key="6">
    <source>
        <dbReference type="ARBA" id="ARBA00022837"/>
    </source>
</evidence>
<keyword evidence="9" id="KW-1133">Transmembrane helix</keyword>
<feature type="domain" description="Fucolectin tachylectin-4 pentraxin-1" evidence="10">
    <location>
        <begin position="144"/>
        <end position="284"/>
    </location>
</feature>
<comment type="caution">
    <text evidence="11">The sequence shown here is derived from an EMBL/GenBank/DDBJ whole genome shotgun (WGS) entry which is preliminary data.</text>
</comment>
<sequence length="285" mass="31866">MSPPRNFDRCETTEPLQPTLPPDDDAAMDNDARRDDVPVLACENGVCQVQSLPAKKSKYLKTFRWPRRLCSLRCREVVVLGVGVTLTLVSIGLIVAGAFRSAERSGTRSAFLHVSSMLKRLPGQNRAHQDVTDQSFTFQQLLFLNNYALNKPTQQSSVFLEVLDIPELDGEADFAVDGSVSTCARTDPEYNPFWLVDMGQIEHIRSVRLYGSDANKLHDLEVYVGNSENVTDNTLCTRLHSNPRVLDVRIVCDSPRTGRYVGVIQRTQPGRPESLIICEALVYLL</sequence>
<evidence type="ECO:0000259" key="10">
    <source>
        <dbReference type="SMART" id="SM00607"/>
    </source>
</evidence>
<dbReference type="InterPro" id="IPR006585">
    <property type="entry name" value="FTP1"/>
</dbReference>
<keyword evidence="7" id="KW-1015">Disulfide bond</keyword>
<evidence type="ECO:0000256" key="2">
    <source>
        <dbReference type="ARBA" id="ARBA00010147"/>
    </source>
</evidence>
<comment type="function">
    <text evidence="1">Acts as a defensive agent. Recognizes blood group fucosylated oligosaccharides including A, B, H and Lewis B-type antigens. Does not recognize Lewis A antigen and has low affinity for monovalent haptens.</text>
</comment>
<dbReference type="Gene3D" id="2.60.120.260">
    <property type="entry name" value="Galactose-binding domain-like"/>
    <property type="match status" value="1"/>
</dbReference>
<accession>A0AAN9BCB4</accession>
<dbReference type="GO" id="GO:0042806">
    <property type="term" value="F:fucose binding"/>
    <property type="evidence" value="ECO:0007669"/>
    <property type="project" value="UniProtKB-ARBA"/>
</dbReference>
<dbReference type="Proteomes" id="UP001374579">
    <property type="component" value="Unassembled WGS sequence"/>
</dbReference>
<name>A0AAN9BCB4_9CAEN</name>
<keyword evidence="6" id="KW-0106">Calcium</keyword>
<dbReference type="EMBL" id="JBAMIC010000011">
    <property type="protein sequence ID" value="KAK7100885.1"/>
    <property type="molecule type" value="Genomic_DNA"/>
</dbReference>
<evidence type="ECO:0000313" key="12">
    <source>
        <dbReference type="Proteomes" id="UP001374579"/>
    </source>
</evidence>
<evidence type="ECO:0000256" key="1">
    <source>
        <dbReference type="ARBA" id="ARBA00002219"/>
    </source>
</evidence>
<evidence type="ECO:0000256" key="8">
    <source>
        <dbReference type="SAM" id="MobiDB-lite"/>
    </source>
</evidence>
<comment type="subunit">
    <text evidence="3">Homotrimer.</text>
</comment>
<feature type="transmembrane region" description="Helical" evidence="9">
    <location>
        <begin position="77"/>
        <end position="99"/>
    </location>
</feature>